<evidence type="ECO:0000256" key="9">
    <source>
        <dbReference type="ARBA" id="ARBA00047365"/>
    </source>
</evidence>
<dbReference type="Proteomes" id="UP001652442">
    <property type="component" value="Unassembled WGS sequence"/>
</dbReference>
<dbReference type="SUPFAM" id="SSF54862">
    <property type="entry name" value="4Fe-4S ferredoxins"/>
    <property type="match status" value="1"/>
</dbReference>
<keyword evidence="13" id="KW-1185">Reference proteome</keyword>
<dbReference type="InterPro" id="IPR017900">
    <property type="entry name" value="4Fe4S_Fe_S_CS"/>
</dbReference>
<dbReference type="SUPFAM" id="SSF102114">
    <property type="entry name" value="Radical SAM enzymes"/>
    <property type="match status" value="1"/>
</dbReference>
<dbReference type="InterPro" id="IPR058240">
    <property type="entry name" value="rSAM_sf"/>
</dbReference>
<dbReference type="PROSITE" id="PS00198">
    <property type="entry name" value="4FE4S_FER_1"/>
    <property type="match status" value="2"/>
</dbReference>
<dbReference type="InterPro" id="IPR017896">
    <property type="entry name" value="4Fe4S_Fe-S-bd"/>
</dbReference>
<evidence type="ECO:0000313" key="13">
    <source>
        <dbReference type="Proteomes" id="UP001652442"/>
    </source>
</evidence>
<keyword evidence="6" id="KW-0560">Oxidoreductase</keyword>
<dbReference type="Gene3D" id="3.20.20.70">
    <property type="entry name" value="Aldolase class I"/>
    <property type="match status" value="1"/>
</dbReference>
<comment type="catalytic activity">
    <reaction evidence="9">
        <text>glycyl-[protein] + reduced [flavodoxin] + S-adenosyl-L-methionine = glycin-2-yl radical-[protein] + semiquinone [flavodoxin] + 5'-deoxyadenosine + L-methionine + H(+)</text>
        <dbReference type="Rhea" id="RHEA:61976"/>
        <dbReference type="Rhea" id="RHEA-COMP:10622"/>
        <dbReference type="Rhea" id="RHEA-COMP:14480"/>
        <dbReference type="Rhea" id="RHEA-COMP:15993"/>
        <dbReference type="Rhea" id="RHEA-COMP:15994"/>
        <dbReference type="ChEBI" id="CHEBI:15378"/>
        <dbReference type="ChEBI" id="CHEBI:17319"/>
        <dbReference type="ChEBI" id="CHEBI:29947"/>
        <dbReference type="ChEBI" id="CHEBI:32722"/>
        <dbReference type="ChEBI" id="CHEBI:57618"/>
        <dbReference type="ChEBI" id="CHEBI:57844"/>
        <dbReference type="ChEBI" id="CHEBI:59789"/>
        <dbReference type="ChEBI" id="CHEBI:140311"/>
    </reaction>
</comment>
<dbReference type="SFLD" id="SFLDG01118">
    <property type="entry name" value="activating_enzymes__group_2"/>
    <property type="match status" value="1"/>
</dbReference>
<dbReference type="SFLD" id="SFLDG01066">
    <property type="entry name" value="organic_radical-activating_enz"/>
    <property type="match status" value="1"/>
</dbReference>
<comment type="cofactor">
    <cofactor evidence="1">
        <name>[4Fe-4S] cluster</name>
        <dbReference type="ChEBI" id="CHEBI:49883"/>
    </cofactor>
</comment>
<evidence type="ECO:0000256" key="8">
    <source>
        <dbReference type="ARBA" id="ARBA00023014"/>
    </source>
</evidence>
<keyword evidence="3" id="KW-0004">4Fe-4S</keyword>
<dbReference type="NCBIfam" id="TIGR02494">
    <property type="entry name" value="PFLE_PFLC"/>
    <property type="match status" value="1"/>
</dbReference>
<feature type="domain" description="4Fe-4S ferredoxin-type" evidence="10">
    <location>
        <begin position="81"/>
        <end position="109"/>
    </location>
</feature>
<evidence type="ECO:0000313" key="12">
    <source>
        <dbReference type="EMBL" id="MCU6760851.1"/>
    </source>
</evidence>
<evidence type="ECO:0000256" key="7">
    <source>
        <dbReference type="ARBA" id="ARBA00023004"/>
    </source>
</evidence>
<dbReference type="EMBL" id="JAOQJQ010000001">
    <property type="protein sequence ID" value="MCU6760851.1"/>
    <property type="molecule type" value="Genomic_DNA"/>
</dbReference>
<dbReference type="Pfam" id="PF04055">
    <property type="entry name" value="Radical_SAM"/>
    <property type="match status" value="1"/>
</dbReference>
<dbReference type="InterPro" id="IPR034457">
    <property type="entry name" value="Organic_radical-activating"/>
</dbReference>
<evidence type="ECO:0000256" key="5">
    <source>
        <dbReference type="ARBA" id="ARBA00022723"/>
    </source>
</evidence>
<keyword evidence="8" id="KW-0411">Iron-sulfur</keyword>
<evidence type="ECO:0000256" key="3">
    <source>
        <dbReference type="ARBA" id="ARBA00022485"/>
    </source>
</evidence>
<evidence type="ECO:0000259" key="10">
    <source>
        <dbReference type="PROSITE" id="PS51379"/>
    </source>
</evidence>
<keyword evidence="5" id="KW-0479">Metal-binding</keyword>
<proteinExistence type="inferred from homology"/>
<dbReference type="InterPro" id="IPR007197">
    <property type="entry name" value="rSAM"/>
</dbReference>
<protein>
    <submittedName>
        <fullName evidence="12">Glycyl-radical enzyme activating protein</fullName>
    </submittedName>
</protein>
<keyword evidence="4" id="KW-0949">S-adenosyl-L-methionine</keyword>
<dbReference type="RefSeq" id="WP_158423732.1">
    <property type="nucleotide sequence ID" value="NZ_JAOQJQ010000001.1"/>
</dbReference>
<keyword evidence="7" id="KW-0408">Iron</keyword>
<evidence type="ECO:0000256" key="1">
    <source>
        <dbReference type="ARBA" id="ARBA00001966"/>
    </source>
</evidence>
<dbReference type="Gene3D" id="3.30.70.20">
    <property type="match status" value="1"/>
</dbReference>
<dbReference type="PIRSF" id="PIRSF000371">
    <property type="entry name" value="PFL_act_enz"/>
    <property type="match status" value="1"/>
</dbReference>
<dbReference type="PANTHER" id="PTHR30352">
    <property type="entry name" value="PYRUVATE FORMATE-LYASE-ACTIVATING ENZYME"/>
    <property type="match status" value="1"/>
</dbReference>
<organism evidence="12 13">
    <name type="scientific">Brotonthovivens ammoniilytica</name>
    <dbReference type="NCBI Taxonomy" id="2981725"/>
    <lineage>
        <taxon>Bacteria</taxon>
        <taxon>Bacillati</taxon>
        <taxon>Bacillota</taxon>
        <taxon>Clostridia</taxon>
        <taxon>Lachnospirales</taxon>
        <taxon>Lachnospiraceae</taxon>
        <taxon>Brotonthovivens</taxon>
    </lineage>
</organism>
<dbReference type="PANTHER" id="PTHR30352:SF4">
    <property type="entry name" value="PYRUVATE FORMATE-LYASE 2-ACTIVATING ENZYME"/>
    <property type="match status" value="1"/>
</dbReference>
<evidence type="ECO:0000256" key="6">
    <source>
        <dbReference type="ARBA" id="ARBA00023002"/>
    </source>
</evidence>
<dbReference type="InterPro" id="IPR001989">
    <property type="entry name" value="Radical_activat_CS"/>
</dbReference>
<feature type="domain" description="Radical SAM core" evidence="11">
    <location>
        <begin position="20"/>
        <end position="300"/>
    </location>
</feature>
<comment type="caution">
    <text evidence="12">The sequence shown here is derived from an EMBL/GenBank/DDBJ whole genome shotgun (WGS) entry which is preliminary data.</text>
</comment>
<sequence>MKQIKELYGEIFNIQRYSTHDGPGIRTTVFLKGCPLKCFWCQNPESQSIRPELLYSKKLCIGCGKCIDACPQKALSRDRVYIEMNRELCSRCGNCVRSCPQKARTLAGRSITVDALMKEVLKDVYTYENSGGGVTLSGGDPVFQHEFALAVLKRSHEELLHTAIETAGYVRWDVLRGLAEESDYIFFDMKCMDSQKHKAGTGVPNELILENAARIVKMGKDIHFRMPLIPGFNDDEKSITALKQYVEDVLELPVKQHVELLKYNKLAEDKFGQLDRLDEQKSMETQSDEKFEYLKSLLYD</sequence>
<dbReference type="InterPro" id="IPR012839">
    <property type="entry name" value="Organic_radical_activase"/>
</dbReference>
<evidence type="ECO:0000259" key="11">
    <source>
        <dbReference type="PROSITE" id="PS51918"/>
    </source>
</evidence>
<name>A0ABT2TFD6_9FIRM</name>
<reference evidence="12 13" key="1">
    <citation type="journal article" date="2021" name="ISME Commun">
        <title>Automated analysis of genomic sequences facilitates high-throughput and comprehensive description of bacteria.</title>
        <authorList>
            <person name="Hitch T.C.A."/>
        </authorList>
    </citation>
    <scope>NUCLEOTIDE SEQUENCE [LARGE SCALE GENOMIC DNA]</scope>
    <source>
        <strain evidence="12 13">Sanger_109</strain>
    </source>
</reference>
<comment type="similarity">
    <text evidence="2">Belongs to the organic radical-activating enzymes family.</text>
</comment>
<accession>A0ABT2TFD6</accession>
<evidence type="ECO:0000256" key="2">
    <source>
        <dbReference type="ARBA" id="ARBA00009777"/>
    </source>
</evidence>
<dbReference type="SFLD" id="SFLDS00029">
    <property type="entry name" value="Radical_SAM"/>
    <property type="match status" value="1"/>
</dbReference>
<dbReference type="Pfam" id="PF00037">
    <property type="entry name" value="Fer4"/>
    <property type="match status" value="1"/>
</dbReference>
<dbReference type="PROSITE" id="PS51918">
    <property type="entry name" value="RADICAL_SAM"/>
    <property type="match status" value="1"/>
</dbReference>
<gene>
    <name evidence="12" type="ORF">OCV88_00705</name>
</gene>
<feature type="domain" description="4Fe-4S ferredoxin-type" evidence="10">
    <location>
        <begin position="51"/>
        <end position="80"/>
    </location>
</feature>
<dbReference type="PROSITE" id="PS51379">
    <property type="entry name" value="4FE4S_FER_2"/>
    <property type="match status" value="2"/>
</dbReference>
<dbReference type="InterPro" id="IPR040074">
    <property type="entry name" value="BssD/PflA/YjjW"/>
</dbReference>
<evidence type="ECO:0000256" key="4">
    <source>
        <dbReference type="ARBA" id="ARBA00022691"/>
    </source>
</evidence>
<dbReference type="PROSITE" id="PS01087">
    <property type="entry name" value="RADICAL_ACTIVATING"/>
    <property type="match status" value="1"/>
</dbReference>
<dbReference type="InterPro" id="IPR013785">
    <property type="entry name" value="Aldolase_TIM"/>
</dbReference>